<comment type="caution">
    <text evidence="4">The sequence shown here is derived from an EMBL/GenBank/DDBJ whole genome shotgun (WGS) entry which is preliminary data.</text>
</comment>
<dbReference type="InterPro" id="IPR000674">
    <property type="entry name" value="Ald_Oxase/Xan_DH_a/b"/>
</dbReference>
<feature type="domain" description="Aldehyde oxidase/xanthine dehydrogenase a/b hammerhead" evidence="3">
    <location>
        <begin position="44"/>
        <end position="158"/>
    </location>
</feature>
<dbReference type="PANTHER" id="PTHR11908:SF132">
    <property type="entry name" value="ALDEHYDE OXIDASE 1-RELATED"/>
    <property type="match status" value="1"/>
</dbReference>
<dbReference type="InterPro" id="IPR037165">
    <property type="entry name" value="AldOxase/xan_DH_Mopterin-bd_sf"/>
</dbReference>
<dbReference type="Gene3D" id="3.90.1170.50">
    <property type="entry name" value="Aldehyde oxidase/xanthine dehydrogenase, a/b hammerhead"/>
    <property type="match status" value="1"/>
</dbReference>
<dbReference type="RefSeq" id="WP_203904017.1">
    <property type="nucleotide sequence ID" value="NZ_BOPF01000037.1"/>
</dbReference>
<dbReference type="InterPro" id="IPR016208">
    <property type="entry name" value="Ald_Oxase/xanthine_DH-like"/>
</dbReference>
<dbReference type="Proteomes" id="UP000619260">
    <property type="component" value="Unassembled WGS sequence"/>
</dbReference>
<keyword evidence="5" id="KW-1185">Reference proteome</keyword>
<dbReference type="PANTHER" id="PTHR11908">
    <property type="entry name" value="XANTHINE DEHYDROGENASE"/>
    <property type="match status" value="1"/>
</dbReference>
<organism evidence="4 5">
    <name type="scientific">Virgisporangium aliadipatigenens</name>
    <dbReference type="NCBI Taxonomy" id="741659"/>
    <lineage>
        <taxon>Bacteria</taxon>
        <taxon>Bacillati</taxon>
        <taxon>Actinomycetota</taxon>
        <taxon>Actinomycetes</taxon>
        <taxon>Micromonosporales</taxon>
        <taxon>Micromonosporaceae</taxon>
        <taxon>Virgisporangium</taxon>
    </lineage>
</organism>
<dbReference type="Pfam" id="PF20256">
    <property type="entry name" value="MoCoBD_2"/>
    <property type="match status" value="1"/>
</dbReference>
<sequence length="765" mass="81693">MSMMQRATEALNRTLPDRDVDPLTTARRVVGQPVSRVDGPAKVTGGAAFTADVDLPGMAFASLVPSRIARGRIRRIDVTRAAAAPGVIGVVTHDNAPRMDTPVLMTLTAKGCAFIDVAPLQDDVVRWNGQAVAVVVAESQECADAAAHLVHVEYDADAARTSFGDLQSEAVFPADVLGEPPEITRGDVDGALAGAAFVVDEVYSTPQHHHMAIELHATVARWTPEGKLHVWDSTQALVRTRHSLAHAMGLPEEDVTVTCRAVGGGFGNKTVWDHQLLCVAAARVTGRPVRLALRRKDAFRMTGGRAPSRQRVALGADAAGRLRALVHDSVTGIVHENSPEQVSVPARHLYAADTYRIGQKKVVLDVVPNASMRAPGDSIGSFALESAIDELASRVGLDPIELRRRNEPAVDPTDGTRFSKRHLIEAYRRGAERFGWQERNRVPGGQRDGRWLVGHGTASAFYPYIRMPGGKVRIRITADGRAIVSAAANDMGMGTETVQVQQAAERLGLPIDRVGFEFGDTTLPESPIAAGSAQTASLVITVAAAAEELKKVLLKRVPRRSALYGLKPNDVVYRDGGLRHAGDPSRAATFEELVGEAEYVEAVGSSPMLPLEFMKYSMHGYGAHFCEVRVDAVTGETRVSRWVACIDAGRIINPKTAASQIRGAVIMGVGSALMEEGLVDRRTGRTVNASAAEYHVPVHADVCDIDVIFLDLPDPLTPMGVHGVGEIGIVGVAAAVANAVYNATGVRVRDLPITLDKIFTGSGAS</sequence>
<dbReference type="Gene3D" id="3.30.365.10">
    <property type="entry name" value="Aldehyde oxidase/xanthine dehydrogenase, molybdopterin binding domain"/>
    <property type="match status" value="4"/>
</dbReference>
<evidence type="ECO:0000256" key="1">
    <source>
        <dbReference type="ARBA" id="ARBA00022505"/>
    </source>
</evidence>
<dbReference type="SMART" id="SM01008">
    <property type="entry name" value="Ald_Xan_dh_C"/>
    <property type="match status" value="1"/>
</dbReference>
<gene>
    <name evidence="4" type="ORF">Val02_74790</name>
</gene>
<keyword evidence="1" id="KW-0500">Molybdenum</keyword>
<protein>
    <submittedName>
        <fullName evidence="4">Dehydrogenase</fullName>
    </submittedName>
</protein>
<evidence type="ECO:0000259" key="3">
    <source>
        <dbReference type="SMART" id="SM01008"/>
    </source>
</evidence>
<dbReference type="InterPro" id="IPR036856">
    <property type="entry name" value="Ald_Oxase/Xan_DH_a/b_sf"/>
</dbReference>
<dbReference type="GO" id="GO:0005506">
    <property type="term" value="F:iron ion binding"/>
    <property type="evidence" value="ECO:0007669"/>
    <property type="project" value="InterPro"/>
</dbReference>
<dbReference type="InterPro" id="IPR008274">
    <property type="entry name" value="AldOxase/xan_DH_MoCoBD1"/>
</dbReference>
<dbReference type="GO" id="GO:0016491">
    <property type="term" value="F:oxidoreductase activity"/>
    <property type="evidence" value="ECO:0007669"/>
    <property type="project" value="UniProtKB-KW"/>
</dbReference>
<dbReference type="SUPFAM" id="SSF56003">
    <property type="entry name" value="Molybdenum cofactor-binding domain"/>
    <property type="match status" value="1"/>
</dbReference>
<dbReference type="Pfam" id="PF02738">
    <property type="entry name" value="MoCoBD_1"/>
    <property type="match status" value="1"/>
</dbReference>
<dbReference type="Pfam" id="PF01315">
    <property type="entry name" value="Ald_Xan_dh_C"/>
    <property type="match status" value="1"/>
</dbReference>
<evidence type="ECO:0000313" key="5">
    <source>
        <dbReference type="Proteomes" id="UP000619260"/>
    </source>
</evidence>
<dbReference type="SUPFAM" id="SSF54665">
    <property type="entry name" value="CO dehydrogenase molybdoprotein N-domain-like"/>
    <property type="match status" value="1"/>
</dbReference>
<dbReference type="InterPro" id="IPR046867">
    <property type="entry name" value="AldOxase/xan_DH_MoCoBD2"/>
</dbReference>
<dbReference type="EMBL" id="BOPF01000037">
    <property type="protein sequence ID" value="GIJ50593.1"/>
    <property type="molecule type" value="Genomic_DNA"/>
</dbReference>
<proteinExistence type="predicted"/>
<name>A0A8J4DUY9_9ACTN</name>
<evidence type="ECO:0000256" key="2">
    <source>
        <dbReference type="ARBA" id="ARBA00023002"/>
    </source>
</evidence>
<dbReference type="AlphaFoldDB" id="A0A8J4DUY9"/>
<accession>A0A8J4DUY9</accession>
<keyword evidence="2" id="KW-0560">Oxidoreductase</keyword>
<reference evidence="4" key="1">
    <citation type="submission" date="2021-01" db="EMBL/GenBank/DDBJ databases">
        <title>Whole genome shotgun sequence of Virgisporangium aliadipatigenens NBRC 105644.</title>
        <authorList>
            <person name="Komaki H."/>
            <person name="Tamura T."/>
        </authorList>
    </citation>
    <scope>NUCLEOTIDE SEQUENCE</scope>
    <source>
        <strain evidence="4">NBRC 105644</strain>
    </source>
</reference>
<evidence type="ECO:0000313" key="4">
    <source>
        <dbReference type="EMBL" id="GIJ50593.1"/>
    </source>
</evidence>